<organism evidence="3 5">
    <name type="scientific">Antrihabitans spumae</name>
    <dbReference type="NCBI Taxonomy" id="3373370"/>
    <lineage>
        <taxon>Bacteria</taxon>
        <taxon>Bacillati</taxon>
        <taxon>Actinomycetota</taxon>
        <taxon>Actinomycetes</taxon>
        <taxon>Mycobacteriales</taxon>
        <taxon>Nocardiaceae</taxon>
        <taxon>Antrihabitans</taxon>
    </lineage>
</organism>
<evidence type="ECO:0000313" key="2">
    <source>
        <dbReference type="EMBL" id="MFH5227365.1"/>
    </source>
</evidence>
<dbReference type="EMBL" id="JBIMSP010000007">
    <property type="protein sequence ID" value="MFH5241639.1"/>
    <property type="molecule type" value="Genomic_DNA"/>
</dbReference>
<evidence type="ECO:0000313" key="1">
    <source>
        <dbReference type="EMBL" id="MFH5208437.1"/>
    </source>
</evidence>
<accession>A0ABW7KGS0</accession>
<dbReference type="RefSeq" id="WP_395113928.1">
    <property type="nucleotide sequence ID" value="NZ_JBIMSN010000008.1"/>
</dbReference>
<proteinExistence type="predicted"/>
<sequence length="58" mass="6186">MTTNERTGMPSMSHLLPTPAFGVDALCRHLQSARDCGADVRTLGATVEIGAGRFGVRR</sequence>
<evidence type="ECO:0000313" key="6">
    <source>
        <dbReference type="Proteomes" id="UP001609219"/>
    </source>
</evidence>
<keyword evidence="6" id="KW-1185">Reference proteome</keyword>
<dbReference type="Proteomes" id="UP001609175">
    <property type="component" value="Unassembled WGS sequence"/>
</dbReference>
<name>A0ABW7KGS0_9NOCA</name>
<dbReference type="Proteomes" id="UP001609176">
    <property type="component" value="Unassembled WGS sequence"/>
</dbReference>
<dbReference type="EMBL" id="JBIMSO010000039">
    <property type="protein sequence ID" value="MFH5208437.1"/>
    <property type="molecule type" value="Genomic_DNA"/>
</dbReference>
<gene>
    <name evidence="3" type="ORF">ACHIPV_07010</name>
    <name evidence="1" type="ORF">ACHIPZ_09515</name>
    <name evidence="2" type="ORF">ACHIRB_02005</name>
</gene>
<reference evidence="4 5" key="1">
    <citation type="submission" date="2024-10" db="EMBL/GenBank/DDBJ databases">
        <authorList>
            <person name="Riesco R."/>
        </authorList>
    </citation>
    <scope>NUCLEOTIDE SEQUENCE [LARGE SCALE GENOMIC DNA]</scope>
    <source>
        <strain evidence="3 5">NCIMB 15448</strain>
        <strain evidence="1 4">NCIMB 15449</strain>
        <strain evidence="2 6">NCIMB 15450</strain>
    </source>
</reference>
<evidence type="ECO:0000313" key="3">
    <source>
        <dbReference type="EMBL" id="MFH5241639.1"/>
    </source>
</evidence>
<evidence type="ECO:0000313" key="4">
    <source>
        <dbReference type="Proteomes" id="UP001609175"/>
    </source>
</evidence>
<dbReference type="Proteomes" id="UP001609219">
    <property type="component" value="Unassembled WGS sequence"/>
</dbReference>
<evidence type="ECO:0000313" key="5">
    <source>
        <dbReference type="Proteomes" id="UP001609176"/>
    </source>
</evidence>
<dbReference type="EMBL" id="JBIMSN010000008">
    <property type="protein sequence ID" value="MFH5227365.1"/>
    <property type="molecule type" value="Genomic_DNA"/>
</dbReference>
<protein>
    <submittedName>
        <fullName evidence="3">Uncharacterized protein</fullName>
    </submittedName>
</protein>
<comment type="caution">
    <text evidence="3">The sequence shown here is derived from an EMBL/GenBank/DDBJ whole genome shotgun (WGS) entry which is preliminary data.</text>
</comment>